<gene>
    <name evidence="2" type="ORF">Q9L42_020475</name>
</gene>
<sequence>MTEELKDQRPSLLENFIADQPTLDKERHFLLKKMRKTGLRLVLGVVLLIGISMMPPSLGPGQGHTHIFVTIIFLLALIAIFESHSSIALKRMVVEFDPLTDTQKHILQSWCDEHEEISKFVACIERKGREPVQFEFHDMRQWLSTYS</sequence>
<name>A0AAU7P0B6_9GAMM</name>
<dbReference type="Proteomes" id="UP001225378">
    <property type="component" value="Plasmid unnamed2"/>
</dbReference>
<evidence type="ECO:0000313" key="2">
    <source>
        <dbReference type="EMBL" id="XBS22692.1"/>
    </source>
</evidence>
<evidence type="ECO:0000256" key="1">
    <source>
        <dbReference type="SAM" id="Phobius"/>
    </source>
</evidence>
<keyword evidence="3" id="KW-1185">Reference proteome</keyword>
<geneLocation type="plasmid" evidence="2 3">
    <name>unnamed2</name>
</geneLocation>
<organism evidence="2 3">
    <name type="scientific">Methylomarinum roseum</name>
    <dbReference type="NCBI Taxonomy" id="3067653"/>
    <lineage>
        <taxon>Bacteria</taxon>
        <taxon>Pseudomonadati</taxon>
        <taxon>Pseudomonadota</taxon>
        <taxon>Gammaproteobacteria</taxon>
        <taxon>Methylococcales</taxon>
        <taxon>Methylococcaceae</taxon>
        <taxon>Methylomarinum</taxon>
    </lineage>
</organism>
<dbReference type="KEGG" id="mech:Q9L42_020475"/>
<feature type="transmembrane region" description="Helical" evidence="1">
    <location>
        <begin position="37"/>
        <end position="58"/>
    </location>
</feature>
<dbReference type="RefSeq" id="WP_305910533.1">
    <property type="nucleotide sequence ID" value="NZ_CP157744.1"/>
</dbReference>
<keyword evidence="1" id="KW-1133">Transmembrane helix</keyword>
<dbReference type="AlphaFoldDB" id="A0AAU7P0B6"/>
<evidence type="ECO:0008006" key="4">
    <source>
        <dbReference type="Google" id="ProtNLM"/>
    </source>
</evidence>
<keyword evidence="2" id="KW-0614">Plasmid</keyword>
<protein>
    <recommendedName>
        <fullName evidence="4">DUF4231 domain-containing protein</fullName>
    </recommendedName>
</protein>
<accession>A0AAU7P0B6</accession>
<keyword evidence="1" id="KW-0472">Membrane</keyword>
<proteinExistence type="predicted"/>
<feature type="transmembrane region" description="Helical" evidence="1">
    <location>
        <begin position="64"/>
        <end position="81"/>
    </location>
</feature>
<evidence type="ECO:0000313" key="3">
    <source>
        <dbReference type="Proteomes" id="UP001225378"/>
    </source>
</evidence>
<keyword evidence="1" id="KW-0812">Transmembrane</keyword>
<dbReference type="EMBL" id="CP157744">
    <property type="protein sequence ID" value="XBS22692.1"/>
    <property type="molecule type" value="Genomic_DNA"/>
</dbReference>
<reference evidence="2 3" key="1">
    <citation type="journal article" date="2024" name="Microbiology">
        <title>Methylomarinum rosea sp. nov., a novel halophilic methanotrophic bacterium from the hypersaline Lake Elton.</title>
        <authorList>
            <person name="Suleimanov R.Z."/>
            <person name="Oshkin I.Y."/>
            <person name="Danilova O.V."/>
            <person name="Suzina N.E."/>
            <person name="Dedysh S.N."/>
        </authorList>
    </citation>
    <scope>NUCLEOTIDE SEQUENCE [LARGE SCALE GENOMIC DNA]</scope>
    <source>
        <strain evidence="2 3">Ch1-1</strain>
        <plasmid evidence="3">unnamed2</plasmid>
    </source>
</reference>